<reference evidence="1" key="1">
    <citation type="journal article" date="2014" name="Int. J. Syst. Evol. Microbiol.">
        <title>Complete genome sequence of Corynebacterium casei LMG S-19264T (=DSM 44701T), isolated from a smear-ripened cheese.</title>
        <authorList>
            <consortium name="US DOE Joint Genome Institute (JGI-PGF)"/>
            <person name="Walter F."/>
            <person name="Albersmeier A."/>
            <person name="Kalinowski J."/>
            <person name="Ruckert C."/>
        </authorList>
    </citation>
    <scope>NUCLEOTIDE SEQUENCE</scope>
    <source>
        <strain evidence="1">JCM 4654</strain>
    </source>
</reference>
<dbReference type="AlphaFoldDB" id="A0A919CX91"/>
<gene>
    <name evidence="1" type="ORF">GCM10010508_51430</name>
</gene>
<organism evidence="1 2">
    <name type="scientific">Streptomyces naganishii JCM 4654</name>
    <dbReference type="NCBI Taxonomy" id="1306179"/>
    <lineage>
        <taxon>Bacteria</taxon>
        <taxon>Bacillati</taxon>
        <taxon>Actinomycetota</taxon>
        <taxon>Actinomycetes</taxon>
        <taxon>Kitasatosporales</taxon>
        <taxon>Streptomycetaceae</taxon>
        <taxon>Streptomyces</taxon>
    </lineage>
</organism>
<evidence type="ECO:0000313" key="2">
    <source>
        <dbReference type="Proteomes" id="UP000608955"/>
    </source>
</evidence>
<keyword evidence="2" id="KW-1185">Reference proteome</keyword>
<comment type="caution">
    <text evidence="1">The sequence shown here is derived from an EMBL/GenBank/DDBJ whole genome shotgun (WGS) entry which is preliminary data.</text>
</comment>
<reference evidence="1" key="2">
    <citation type="submission" date="2020-09" db="EMBL/GenBank/DDBJ databases">
        <authorList>
            <person name="Sun Q."/>
            <person name="Ohkuma M."/>
        </authorList>
    </citation>
    <scope>NUCLEOTIDE SEQUENCE</scope>
    <source>
        <strain evidence="1">JCM 4654</strain>
    </source>
</reference>
<proteinExistence type="predicted"/>
<accession>A0A919CX91</accession>
<dbReference type="EMBL" id="BMVF01000015">
    <property type="protein sequence ID" value="GHD93662.1"/>
    <property type="molecule type" value="Genomic_DNA"/>
</dbReference>
<protein>
    <submittedName>
        <fullName evidence="1">Uncharacterized protein</fullName>
    </submittedName>
</protein>
<sequence length="43" mass="4301">MALADLLALPESAVDVADADGAQAQEGRDWDARAVHLPAAAAG</sequence>
<evidence type="ECO:0000313" key="1">
    <source>
        <dbReference type="EMBL" id="GHD93662.1"/>
    </source>
</evidence>
<name>A0A919CX91_9ACTN</name>
<dbReference type="Proteomes" id="UP000608955">
    <property type="component" value="Unassembled WGS sequence"/>
</dbReference>